<dbReference type="AlphaFoldDB" id="A0A3S4ZXQ5"/>
<reference evidence="2" key="1">
    <citation type="submission" date="2018-11" db="EMBL/GenBank/DDBJ databases">
        <authorList>
            <consortium name="Pathogen Informatics"/>
        </authorList>
    </citation>
    <scope>NUCLEOTIDE SEQUENCE</scope>
</reference>
<evidence type="ECO:0000313" key="2">
    <source>
        <dbReference type="EMBL" id="VEL22436.1"/>
    </source>
</evidence>
<evidence type="ECO:0000313" key="3">
    <source>
        <dbReference type="Proteomes" id="UP000784294"/>
    </source>
</evidence>
<dbReference type="EMBL" id="CAAALY010056391">
    <property type="protein sequence ID" value="VEL22436.1"/>
    <property type="molecule type" value="Genomic_DNA"/>
</dbReference>
<organism evidence="2 3">
    <name type="scientific">Protopolystoma xenopodis</name>
    <dbReference type="NCBI Taxonomy" id="117903"/>
    <lineage>
        <taxon>Eukaryota</taxon>
        <taxon>Metazoa</taxon>
        <taxon>Spiralia</taxon>
        <taxon>Lophotrochozoa</taxon>
        <taxon>Platyhelminthes</taxon>
        <taxon>Monogenea</taxon>
        <taxon>Polyopisthocotylea</taxon>
        <taxon>Polystomatidea</taxon>
        <taxon>Polystomatidae</taxon>
        <taxon>Protopolystoma</taxon>
    </lineage>
</organism>
<proteinExistence type="predicted"/>
<keyword evidence="3" id="KW-1185">Reference proteome</keyword>
<name>A0A3S4ZXQ5_9PLAT</name>
<comment type="caution">
    <text evidence="2">The sequence shown here is derived from an EMBL/GenBank/DDBJ whole genome shotgun (WGS) entry which is preliminary data.</text>
</comment>
<sequence>MSAGDPICGWCLPLGVCLPAHLCPLSGSEAVPRARNTGVGPDKDNLDGNKGIPPTVHQTWSDQPRREEEADGEPGTSFGRRVSWLDFTFSSRW</sequence>
<feature type="region of interest" description="Disordered" evidence="1">
    <location>
        <begin position="29"/>
        <end position="79"/>
    </location>
</feature>
<accession>A0A3S4ZXQ5</accession>
<dbReference type="SUPFAM" id="SSF103575">
    <property type="entry name" value="Plexin repeat"/>
    <property type="match status" value="1"/>
</dbReference>
<dbReference type="Proteomes" id="UP000784294">
    <property type="component" value="Unassembled WGS sequence"/>
</dbReference>
<protein>
    <submittedName>
        <fullName evidence="2">Uncharacterized protein</fullName>
    </submittedName>
</protein>
<evidence type="ECO:0000256" key="1">
    <source>
        <dbReference type="SAM" id="MobiDB-lite"/>
    </source>
</evidence>
<gene>
    <name evidence="2" type="ORF">PXEA_LOCUS15876</name>
</gene>